<dbReference type="PROSITE" id="PS01180">
    <property type="entry name" value="CUB"/>
    <property type="match status" value="3"/>
</dbReference>
<keyword evidence="6" id="KW-1185">Reference proteome</keyword>
<evidence type="ECO:0000256" key="2">
    <source>
        <dbReference type="ARBA" id="ARBA00023157"/>
    </source>
</evidence>
<dbReference type="PANTHER" id="PTHR24251">
    <property type="entry name" value="OVOCHYMASE-RELATED"/>
    <property type="match status" value="1"/>
</dbReference>
<name>A0A914XAB0_9BILA</name>
<organism evidence="6 7">
    <name type="scientific">Plectus sambesii</name>
    <dbReference type="NCBI Taxonomy" id="2011161"/>
    <lineage>
        <taxon>Eukaryota</taxon>
        <taxon>Metazoa</taxon>
        <taxon>Ecdysozoa</taxon>
        <taxon>Nematoda</taxon>
        <taxon>Chromadorea</taxon>
        <taxon>Plectida</taxon>
        <taxon>Plectina</taxon>
        <taxon>Plectoidea</taxon>
        <taxon>Plectidae</taxon>
        <taxon>Plectus</taxon>
    </lineage>
</organism>
<dbReference type="SUPFAM" id="SSF49854">
    <property type="entry name" value="Spermadhesin, CUB domain"/>
    <property type="match status" value="3"/>
</dbReference>
<accession>A0A914XAB0</accession>
<dbReference type="Gene3D" id="2.60.120.290">
    <property type="entry name" value="Spermadhesin, CUB domain"/>
    <property type="match status" value="3"/>
</dbReference>
<protein>
    <submittedName>
        <fullName evidence="7">CUB domain-containing protein</fullName>
    </submittedName>
</protein>
<evidence type="ECO:0000259" key="5">
    <source>
        <dbReference type="PROSITE" id="PS01180"/>
    </source>
</evidence>
<feature type="domain" description="CUB" evidence="5">
    <location>
        <begin position="14"/>
        <end position="146"/>
    </location>
</feature>
<keyword evidence="4" id="KW-0732">Signal</keyword>
<dbReference type="InterPro" id="IPR000859">
    <property type="entry name" value="CUB_dom"/>
</dbReference>
<dbReference type="Pfam" id="PF00431">
    <property type="entry name" value="CUB"/>
    <property type="match status" value="3"/>
</dbReference>
<evidence type="ECO:0000313" key="6">
    <source>
        <dbReference type="Proteomes" id="UP000887566"/>
    </source>
</evidence>
<dbReference type="CDD" id="cd00041">
    <property type="entry name" value="CUB"/>
    <property type="match status" value="3"/>
</dbReference>
<evidence type="ECO:0000256" key="1">
    <source>
        <dbReference type="ARBA" id="ARBA00022737"/>
    </source>
</evidence>
<feature type="domain" description="CUB" evidence="5">
    <location>
        <begin position="165"/>
        <end position="277"/>
    </location>
</feature>
<dbReference type="AlphaFoldDB" id="A0A914XAB0"/>
<dbReference type="InterPro" id="IPR035914">
    <property type="entry name" value="Sperma_CUB_dom_sf"/>
</dbReference>
<comment type="caution">
    <text evidence="3">Lacks conserved residue(s) required for the propagation of feature annotation.</text>
</comment>
<feature type="domain" description="CUB" evidence="5">
    <location>
        <begin position="296"/>
        <end position="409"/>
    </location>
</feature>
<dbReference type="Proteomes" id="UP000887566">
    <property type="component" value="Unplaced"/>
</dbReference>
<dbReference type="WBParaSite" id="PSAMB.scaffold671size44142.g7855.t1">
    <property type="protein sequence ID" value="PSAMB.scaffold671size44142.g7855.t1"/>
    <property type="gene ID" value="PSAMB.scaffold671size44142.g7855"/>
</dbReference>
<proteinExistence type="predicted"/>
<reference evidence="7" key="1">
    <citation type="submission" date="2022-11" db="UniProtKB">
        <authorList>
            <consortium name="WormBaseParasite"/>
        </authorList>
    </citation>
    <scope>IDENTIFICATION</scope>
</reference>
<evidence type="ECO:0000256" key="4">
    <source>
        <dbReference type="SAM" id="SignalP"/>
    </source>
</evidence>
<feature type="chain" id="PRO_5036816166" evidence="4">
    <location>
        <begin position="22"/>
        <end position="414"/>
    </location>
</feature>
<keyword evidence="1" id="KW-0677">Repeat</keyword>
<evidence type="ECO:0000256" key="3">
    <source>
        <dbReference type="PROSITE-ProRule" id="PRU00059"/>
    </source>
</evidence>
<keyword evidence="2" id="KW-1015">Disulfide bond</keyword>
<evidence type="ECO:0000313" key="7">
    <source>
        <dbReference type="WBParaSite" id="PSAMB.scaffold671size44142.g7855.t1"/>
    </source>
</evidence>
<feature type="signal peptide" evidence="4">
    <location>
        <begin position="1"/>
        <end position="21"/>
    </location>
</feature>
<sequence>MMAVVSLLLLLAFCAATLSSAQVTTPPTSNPQLCPPSNYTGLYGTIASPGFSTGQYYGNNLRCQYLITVPAGYMVLLTTNAFRTEQCCDKLYIYDGPDATSPLLATWSGTVPAGTQLQSTGSAILATFVTDGSKNDIGFSVLYSQSQTILLTTPPPTLPPSPSACLPSNYSGPYGVLLSPGFSTSQNYGNYLNCIYQITVPVGYTILLTVNSFITEVCCDKLSIYDGTSINSPLLAVWSGTVAAGQQKESTGNTLTARFVTDGSNNFAGFSIIYSQSKTELLTTPAPTPPPSPNQCLPSNYTGPYGAILSPGFTTGQNYGNNLNCKYFITVQANYMILLTVNSFLTEQGYDKLSIYNGPNVDSSTLLTTWSGRVRSGTSVQSSGNTLTAVFFTDGSNNFAGFSVLYSLYSPTKK</sequence>
<dbReference type="SMART" id="SM00042">
    <property type="entry name" value="CUB"/>
    <property type="match status" value="3"/>
</dbReference>